<name>A0A672IT67_SALFA</name>
<dbReference type="Gene3D" id="3.30.160.60">
    <property type="entry name" value="Classic Zinc Finger"/>
    <property type="match status" value="1"/>
</dbReference>
<keyword evidence="3" id="KW-0862">Zinc</keyword>
<dbReference type="AlphaFoldDB" id="A0A672IT67"/>
<evidence type="ECO:0000256" key="4">
    <source>
        <dbReference type="PROSITE-ProRule" id="PRU00024"/>
    </source>
</evidence>
<dbReference type="Proteomes" id="UP000472267">
    <property type="component" value="Unassembled WGS sequence"/>
</dbReference>
<protein>
    <submittedName>
        <fullName evidence="8">Uncharacterized protein</fullName>
    </submittedName>
</protein>
<evidence type="ECO:0000256" key="3">
    <source>
        <dbReference type="ARBA" id="ARBA00022833"/>
    </source>
</evidence>
<dbReference type="PANTHER" id="PTHR24103">
    <property type="entry name" value="E3 UBIQUITIN-PROTEIN LIGASE TRIM"/>
    <property type="match status" value="1"/>
</dbReference>
<organism evidence="8 9">
    <name type="scientific">Salarias fasciatus</name>
    <name type="common">Jewelled blenny</name>
    <name type="synonym">Blennius fasciatus</name>
    <dbReference type="NCBI Taxonomy" id="181472"/>
    <lineage>
        <taxon>Eukaryota</taxon>
        <taxon>Metazoa</taxon>
        <taxon>Chordata</taxon>
        <taxon>Craniata</taxon>
        <taxon>Vertebrata</taxon>
        <taxon>Euteleostomi</taxon>
        <taxon>Actinopterygii</taxon>
        <taxon>Neopterygii</taxon>
        <taxon>Teleostei</taxon>
        <taxon>Neoteleostei</taxon>
        <taxon>Acanthomorphata</taxon>
        <taxon>Ovalentaria</taxon>
        <taxon>Blenniimorphae</taxon>
        <taxon>Blenniiformes</taxon>
        <taxon>Blennioidei</taxon>
        <taxon>Blenniidae</taxon>
        <taxon>Salariinae</taxon>
        <taxon>Salarias</taxon>
    </lineage>
</organism>
<accession>A0A672IT67</accession>
<dbReference type="InterPro" id="IPR050143">
    <property type="entry name" value="TRIM/RBCC"/>
</dbReference>
<keyword evidence="1" id="KW-0479">Metal-binding</keyword>
<evidence type="ECO:0000256" key="1">
    <source>
        <dbReference type="ARBA" id="ARBA00022723"/>
    </source>
</evidence>
<dbReference type="Pfam" id="PF00643">
    <property type="entry name" value="zf-B_box"/>
    <property type="match status" value="1"/>
</dbReference>
<dbReference type="Ensembl" id="ENSSFAT00005045811.1">
    <property type="protein sequence ID" value="ENSSFAP00005044249.1"/>
    <property type="gene ID" value="ENSSFAG00005021792.1"/>
</dbReference>
<reference evidence="8" key="1">
    <citation type="submission" date="2025-08" db="UniProtKB">
        <authorList>
            <consortium name="Ensembl"/>
        </authorList>
    </citation>
    <scope>IDENTIFICATION</scope>
</reference>
<feature type="coiled-coil region" evidence="5">
    <location>
        <begin position="117"/>
        <end position="158"/>
    </location>
</feature>
<dbReference type="InterPro" id="IPR000315">
    <property type="entry name" value="Znf_B-box"/>
</dbReference>
<evidence type="ECO:0000256" key="5">
    <source>
        <dbReference type="SAM" id="Coils"/>
    </source>
</evidence>
<dbReference type="Pfam" id="PF13445">
    <property type="entry name" value="zf-RING_UBOX"/>
    <property type="match status" value="1"/>
</dbReference>
<reference evidence="8" key="2">
    <citation type="submission" date="2025-09" db="UniProtKB">
        <authorList>
            <consortium name="Ensembl"/>
        </authorList>
    </citation>
    <scope>IDENTIFICATION</scope>
</reference>
<keyword evidence="5" id="KW-0175">Coiled coil</keyword>
<dbReference type="InterPro" id="IPR017907">
    <property type="entry name" value="Znf_RING_CS"/>
</dbReference>
<evidence type="ECO:0000313" key="8">
    <source>
        <dbReference type="Ensembl" id="ENSSFAP00005044249.1"/>
    </source>
</evidence>
<dbReference type="SUPFAM" id="SSF57845">
    <property type="entry name" value="B-box zinc-binding domain"/>
    <property type="match status" value="1"/>
</dbReference>
<evidence type="ECO:0000259" key="6">
    <source>
        <dbReference type="PROSITE" id="PS50089"/>
    </source>
</evidence>
<dbReference type="PROSITE" id="PS50119">
    <property type="entry name" value="ZF_BBOX"/>
    <property type="match status" value="1"/>
</dbReference>
<dbReference type="InterPro" id="IPR027370">
    <property type="entry name" value="Znf-RING_euk"/>
</dbReference>
<evidence type="ECO:0000313" key="9">
    <source>
        <dbReference type="Proteomes" id="UP000472267"/>
    </source>
</evidence>
<evidence type="ECO:0000256" key="2">
    <source>
        <dbReference type="ARBA" id="ARBA00022771"/>
    </source>
</evidence>
<dbReference type="PROSITE" id="PS00518">
    <property type="entry name" value="ZF_RING_1"/>
    <property type="match status" value="1"/>
</dbReference>
<evidence type="ECO:0000259" key="7">
    <source>
        <dbReference type="PROSITE" id="PS50119"/>
    </source>
</evidence>
<dbReference type="SMART" id="SM00336">
    <property type="entry name" value="BBOX"/>
    <property type="match status" value="1"/>
</dbReference>
<proteinExistence type="predicted"/>
<dbReference type="SMART" id="SM00184">
    <property type="entry name" value="RING"/>
    <property type="match status" value="1"/>
</dbReference>
<feature type="domain" description="RING-type" evidence="6">
    <location>
        <begin position="11"/>
        <end position="51"/>
    </location>
</feature>
<dbReference type="SUPFAM" id="SSF57850">
    <property type="entry name" value="RING/U-box"/>
    <property type="match status" value="1"/>
</dbReference>
<feature type="domain" description="B box-type" evidence="7">
    <location>
        <begin position="54"/>
        <end position="95"/>
    </location>
</feature>
<keyword evidence="2 4" id="KW-0863">Zinc-finger</keyword>
<dbReference type="InterPro" id="IPR013083">
    <property type="entry name" value="Znf_RING/FYVE/PHD"/>
</dbReference>
<sequence>MSFRLQSDLLCPICHDVFQEPVILGCSHSFCQRCLELHWKQRDDRLCPLWKSWAPRTICSLHSKTFKLFCLDQQQLACVVCRDSEQHTHHSFRPVDEAAVDQRDALQTALKPLRRRLADVQLAGQKLQRTAEDLEVQARNTERRMKETYEKLRRFLAEDEKERMAFKIKLQTGLNSNRKKYLKVKLPHWRKCGVLTTDHVHVFFENVTPVTLAALKTQNHKQSRKLSIKHEQKLH</sequence>
<dbReference type="OMA" id="EHESHAV"/>
<dbReference type="Gene3D" id="3.30.40.10">
    <property type="entry name" value="Zinc/RING finger domain, C3HC4 (zinc finger)"/>
    <property type="match status" value="1"/>
</dbReference>
<dbReference type="GO" id="GO:0008270">
    <property type="term" value="F:zinc ion binding"/>
    <property type="evidence" value="ECO:0007669"/>
    <property type="project" value="UniProtKB-KW"/>
</dbReference>
<dbReference type="InterPro" id="IPR001841">
    <property type="entry name" value="Znf_RING"/>
</dbReference>
<dbReference type="InParanoid" id="A0A672IT67"/>
<dbReference type="PROSITE" id="PS50089">
    <property type="entry name" value="ZF_RING_2"/>
    <property type="match status" value="1"/>
</dbReference>
<keyword evidence="9" id="KW-1185">Reference proteome</keyword>